<evidence type="ECO:0000256" key="2">
    <source>
        <dbReference type="ARBA" id="ARBA00022884"/>
    </source>
</evidence>
<evidence type="ECO:0000313" key="8">
    <source>
        <dbReference type="Proteomes" id="UP000044136"/>
    </source>
</evidence>
<dbReference type="SUPFAM" id="SSF55174">
    <property type="entry name" value="Alpha-L RNA-binding motif"/>
    <property type="match status" value="1"/>
</dbReference>
<feature type="domain" description="RNA-binding S4" evidence="6">
    <location>
        <begin position="1"/>
        <end position="60"/>
    </location>
</feature>
<evidence type="ECO:0000256" key="1">
    <source>
        <dbReference type="ARBA" id="ARBA00008348"/>
    </source>
</evidence>
<evidence type="ECO:0000259" key="6">
    <source>
        <dbReference type="SMART" id="SM00363"/>
    </source>
</evidence>
<dbReference type="FunFam" id="3.30.70.1560:FF:000001">
    <property type="entry name" value="Pseudouridine synthase"/>
    <property type="match status" value="1"/>
</dbReference>
<reference evidence="7 8" key="1">
    <citation type="submission" date="2014-07" db="EMBL/GenBank/DDBJ databases">
        <authorList>
            <person name="Urmite Genomes Urmite Genomes"/>
        </authorList>
    </citation>
    <scope>NUCLEOTIDE SEQUENCE [LARGE SCALE GENOMIC DNA]</scope>
    <source>
        <strain evidence="7 8">13MG44_air</strain>
    </source>
</reference>
<dbReference type="Pfam" id="PF00849">
    <property type="entry name" value="PseudoU_synth_2"/>
    <property type="match status" value="1"/>
</dbReference>
<dbReference type="Gene3D" id="3.30.70.1560">
    <property type="entry name" value="Alpha-L RNA-binding motif"/>
    <property type="match status" value="1"/>
</dbReference>
<keyword evidence="2 4" id="KW-0694">RNA-binding</keyword>
<dbReference type="InterPro" id="IPR036986">
    <property type="entry name" value="S4_RNA-bd_sf"/>
</dbReference>
<dbReference type="SMART" id="SM00363">
    <property type="entry name" value="S4"/>
    <property type="match status" value="1"/>
</dbReference>
<dbReference type="OrthoDB" id="9807213at2"/>
<evidence type="ECO:0000256" key="4">
    <source>
        <dbReference type="PROSITE-ProRule" id="PRU00182"/>
    </source>
</evidence>
<name>A0A078M8A8_9STAP</name>
<protein>
    <recommendedName>
        <fullName evidence="5">Pseudouridine synthase</fullName>
        <ecNumber evidence="5">5.4.99.-</ecNumber>
    </recommendedName>
</protein>
<organism evidence="7 8">
    <name type="scientific">Jeotgalicoccus saudimassiliensis</name>
    <dbReference type="NCBI Taxonomy" id="1461582"/>
    <lineage>
        <taxon>Bacteria</taxon>
        <taxon>Bacillati</taxon>
        <taxon>Bacillota</taxon>
        <taxon>Bacilli</taxon>
        <taxon>Bacillales</taxon>
        <taxon>Staphylococcaceae</taxon>
        <taxon>Jeotgalicoccus</taxon>
    </lineage>
</organism>
<dbReference type="PROSITE" id="PS01149">
    <property type="entry name" value="PSI_RSU"/>
    <property type="match status" value="1"/>
</dbReference>
<dbReference type="Gene3D" id="3.10.290.10">
    <property type="entry name" value="RNA-binding S4 domain"/>
    <property type="match status" value="1"/>
</dbReference>
<dbReference type="CDD" id="cd02553">
    <property type="entry name" value="PseudoU_synth_RsuA"/>
    <property type="match status" value="1"/>
</dbReference>
<dbReference type="GO" id="GO:0120159">
    <property type="term" value="F:rRNA pseudouridine synthase activity"/>
    <property type="evidence" value="ECO:0007669"/>
    <property type="project" value="UniProtKB-ARBA"/>
</dbReference>
<comment type="similarity">
    <text evidence="1 5">Belongs to the pseudouridine synthase RsuA family.</text>
</comment>
<dbReference type="PANTHER" id="PTHR47683:SF4">
    <property type="entry name" value="PSEUDOURIDINE SYNTHASE"/>
    <property type="match status" value="1"/>
</dbReference>
<dbReference type="InterPro" id="IPR050343">
    <property type="entry name" value="RsuA_PseudoU_synthase"/>
</dbReference>
<dbReference type="Pfam" id="PF01479">
    <property type="entry name" value="S4"/>
    <property type="match status" value="1"/>
</dbReference>
<dbReference type="InterPro" id="IPR006145">
    <property type="entry name" value="PsdUridine_synth_RsuA/RluA"/>
</dbReference>
<keyword evidence="3 5" id="KW-0413">Isomerase</keyword>
<dbReference type="RefSeq" id="WP_035809327.1">
    <property type="nucleotide sequence ID" value="NZ_CCSE01000001.1"/>
</dbReference>
<gene>
    <name evidence="7" type="primary">rsuA</name>
    <name evidence="7" type="ORF">BN1048_01142</name>
</gene>
<dbReference type="GO" id="GO:0005829">
    <property type="term" value="C:cytosol"/>
    <property type="evidence" value="ECO:0007669"/>
    <property type="project" value="UniProtKB-ARBA"/>
</dbReference>
<dbReference type="CDD" id="cd00165">
    <property type="entry name" value="S4"/>
    <property type="match status" value="1"/>
</dbReference>
<dbReference type="HOGENOM" id="CLU_024979_1_2_9"/>
<dbReference type="InterPro" id="IPR002942">
    <property type="entry name" value="S4_RNA-bd"/>
</dbReference>
<proteinExistence type="inferred from homology"/>
<dbReference type="SUPFAM" id="SSF55120">
    <property type="entry name" value="Pseudouridine synthase"/>
    <property type="match status" value="1"/>
</dbReference>
<dbReference type="InterPro" id="IPR000748">
    <property type="entry name" value="PsdUridine_synth_RsuA/RluB/E/F"/>
</dbReference>
<dbReference type="PANTHER" id="PTHR47683">
    <property type="entry name" value="PSEUDOURIDINE SYNTHASE FAMILY PROTEIN-RELATED"/>
    <property type="match status" value="1"/>
</dbReference>
<keyword evidence="8" id="KW-1185">Reference proteome</keyword>
<evidence type="ECO:0000256" key="5">
    <source>
        <dbReference type="RuleBase" id="RU003887"/>
    </source>
</evidence>
<dbReference type="EMBL" id="CCSE01000001">
    <property type="protein sequence ID" value="CEA00906.1"/>
    <property type="molecule type" value="Genomic_DNA"/>
</dbReference>
<accession>A0A078M8A8</accession>
<dbReference type="InterPro" id="IPR018496">
    <property type="entry name" value="PsdUridine_synth_RsuA/RluB_CS"/>
</dbReference>
<dbReference type="Proteomes" id="UP000044136">
    <property type="component" value="Unassembled WGS sequence"/>
</dbReference>
<dbReference type="eggNOG" id="COG1187">
    <property type="taxonomic scope" value="Bacteria"/>
</dbReference>
<dbReference type="STRING" id="1461582.BN1048_01142"/>
<evidence type="ECO:0000313" key="7">
    <source>
        <dbReference type="EMBL" id="CEA00906.1"/>
    </source>
</evidence>
<dbReference type="EC" id="5.4.99.-" evidence="5"/>
<dbReference type="PROSITE" id="PS50889">
    <property type="entry name" value="S4"/>
    <property type="match status" value="1"/>
</dbReference>
<dbReference type="InterPro" id="IPR042092">
    <property type="entry name" value="PsdUridine_s_RsuA/RluB/E/F_cat"/>
</dbReference>
<sequence length="229" mass="26009">MRLDKYLANANLGSRKEVNKLIKKGEITVNGKIVKSPKTDVGYDDEIFYIDVPIILEEFIYLMMNKPDGVISSTEEGPTETVIDLIAHPQQGELFPVGRLDKDTVGLMFITNDGKLAHQLLSPKNEYWKTYHVTLRDEVTKADIERLETGIELKDFTTKPAKAKRLSPREVSLSITEGKFHQVKRMFLATGNEVVKLKRTHFATLTLDETLAEGGYRRLTEKEIKNLSN</sequence>
<dbReference type="AlphaFoldDB" id="A0A078M8A8"/>
<dbReference type="NCBIfam" id="TIGR00093">
    <property type="entry name" value="pseudouridine synthase"/>
    <property type="match status" value="1"/>
</dbReference>
<dbReference type="GO" id="GO:0000455">
    <property type="term" value="P:enzyme-directed rRNA pseudouridine synthesis"/>
    <property type="evidence" value="ECO:0007669"/>
    <property type="project" value="UniProtKB-ARBA"/>
</dbReference>
<evidence type="ECO:0000256" key="3">
    <source>
        <dbReference type="ARBA" id="ARBA00023235"/>
    </source>
</evidence>
<dbReference type="GO" id="GO:0003723">
    <property type="term" value="F:RNA binding"/>
    <property type="evidence" value="ECO:0007669"/>
    <property type="project" value="UniProtKB-KW"/>
</dbReference>
<dbReference type="Gene3D" id="3.30.70.580">
    <property type="entry name" value="Pseudouridine synthase I, catalytic domain, N-terminal subdomain"/>
    <property type="match status" value="1"/>
</dbReference>
<dbReference type="InterPro" id="IPR020103">
    <property type="entry name" value="PsdUridine_synth_cat_dom_sf"/>
</dbReference>
<dbReference type="InterPro" id="IPR020094">
    <property type="entry name" value="TruA/RsuA/RluB/E/F_N"/>
</dbReference>